<organism evidence="1 2">
    <name type="scientific">Pristionchus mayeri</name>
    <dbReference type="NCBI Taxonomy" id="1317129"/>
    <lineage>
        <taxon>Eukaryota</taxon>
        <taxon>Metazoa</taxon>
        <taxon>Ecdysozoa</taxon>
        <taxon>Nematoda</taxon>
        <taxon>Chromadorea</taxon>
        <taxon>Rhabditida</taxon>
        <taxon>Rhabditina</taxon>
        <taxon>Diplogasteromorpha</taxon>
        <taxon>Diplogasteroidea</taxon>
        <taxon>Neodiplogasteridae</taxon>
        <taxon>Pristionchus</taxon>
    </lineage>
</organism>
<keyword evidence="2" id="KW-1185">Reference proteome</keyword>
<dbReference type="AlphaFoldDB" id="A0AAN5CX34"/>
<feature type="non-terminal residue" evidence="1">
    <location>
        <position position="1"/>
    </location>
</feature>
<feature type="non-terminal residue" evidence="1">
    <location>
        <position position="143"/>
    </location>
</feature>
<dbReference type="Proteomes" id="UP001328107">
    <property type="component" value="Unassembled WGS sequence"/>
</dbReference>
<comment type="caution">
    <text evidence="1">The sequence shown here is derived from an EMBL/GenBank/DDBJ whole genome shotgun (WGS) entry which is preliminary data.</text>
</comment>
<evidence type="ECO:0000313" key="2">
    <source>
        <dbReference type="Proteomes" id="UP001328107"/>
    </source>
</evidence>
<reference evidence="2" key="1">
    <citation type="submission" date="2022-10" db="EMBL/GenBank/DDBJ databases">
        <title>Genome assembly of Pristionchus species.</title>
        <authorList>
            <person name="Yoshida K."/>
            <person name="Sommer R.J."/>
        </authorList>
    </citation>
    <scope>NUCLEOTIDE SEQUENCE [LARGE SCALE GENOMIC DNA]</scope>
    <source>
        <strain evidence="2">RS5460</strain>
    </source>
</reference>
<dbReference type="EMBL" id="BTRK01000005">
    <property type="protein sequence ID" value="GMR52040.1"/>
    <property type="molecule type" value="Genomic_DNA"/>
</dbReference>
<protein>
    <submittedName>
        <fullName evidence="1">Uncharacterized protein</fullName>
    </submittedName>
</protein>
<proteinExistence type="predicted"/>
<accession>A0AAN5CX34</accession>
<sequence>LLEFSVVEKLPKRTAIYQVEDGTTFHLDCSHGSRLYVKWQDREIDAKLPSTALFNMCTLGNALFFQTKDEKFQIYKAEFAPARTIEVCYLRGKLEDEQFLAGGLCTIVREGKKYAYQLSDNPDTESLLIDSSFKGLRLVGVHR</sequence>
<evidence type="ECO:0000313" key="1">
    <source>
        <dbReference type="EMBL" id="GMR52040.1"/>
    </source>
</evidence>
<gene>
    <name evidence="1" type="ORF">PMAYCL1PPCAC_22235</name>
</gene>
<name>A0AAN5CX34_9BILA</name>